<proteinExistence type="predicted"/>
<dbReference type="EMBL" id="MRTF01000008">
    <property type="protein sequence ID" value="OME90207.1"/>
    <property type="molecule type" value="Genomic_DNA"/>
</dbReference>
<evidence type="ECO:0008006" key="3">
    <source>
        <dbReference type="Google" id="ProtNLM"/>
    </source>
</evidence>
<sequence>MLRERQHQITVRIRVMQIGELTIHGKSHSVTPLELLPSGLVFLCPWEIPIHSNVILGYEIDDNVDHILLSGHIESRGLFYGRQLYHTEFYTDGDKKTRIVGMLNRMMFGHSESNKMSLYN</sequence>
<reference evidence="1 2" key="1">
    <citation type="submission" date="2016-11" db="EMBL/GenBank/DDBJ databases">
        <title>Paenibacillus species isolates.</title>
        <authorList>
            <person name="Beno S.M."/>
        </authorList>
    </citation>
    <scope>NUCLEOTIDE SEQUENCE [LARGE SCALE GENOMIC DNA]</scope>
    <source>
        <strain evidence="1 2">FSL F4-0100</strain>
    </source>
</reference>
<dbReference type="OrthoDB" id="2633657at2"/>
<organism evidence="1 2">
    <name type="scientific">Paenibacillus lautus</name>
    <name type="common">Bacillus lautus</name>
    <dbReference type="NCBI Taxonomy" id="1401"/>
    <lineage>
        <taxon>Bacteria</taxon>
        <taxon>Bacillati</taxon>
        <taxon>Bacillota</taxon>
        <taxon>Bacilli</taxon>
        <taxon>Bacillales</taxon>
        <taxon>Paenibacillaceae</taxon>
        <taxon>Paenibacillus</taxon>
    </lineage>
</organism>
<dbReference type="Proteomes" id="UP000187074">
    <property type="component" value="Unassembled WGS sequence"/>
</dbReference>
<evidence type="ECO:0000313" key="1">
    <source>
        <dbReference type="EMBL" id="OME90207.1"/>
    </source>
</evidence>
<evidence type="ECO:0000313" key="2">
    <source>
        <dbReference type="Proteomes" id="UP000187074"/>
    </source>
</evidence>
<protein>
    <recommendedName>
        <fullName evidence="3">PilZ domain-containing protein</fullName>
    </recommendedName>
</protein>
<accession>A0A1R1AX39</accession>
<dbReference type="AlphaFoldDB" id="A0A1R1AX39"/>
<gene>
    <name evidence="1" type="ORF">BK123_23200</name>
</gene>
<name>A0A1R1AX39_PAELA</name>
<comment type="caution">
    <text evidence="1">The sequence shown here is derived from an EMBL/GenBank/DDBJ whole genome shotgun (WGS) entry which is preliminary data.</text>
</comment>